<evidence type="ECO:0000313" key="6">
    <source>
        <dbReference type="Proteomes" id="UP000017973"/>
    </source>
</evidence>
<dbReference type="SMART" id="SM00283">
    <property type="entry name" value="MA"/>
    <property type="match status" value="1"/>
</dbReference>
<keyword evidence="6" id="KW-1185">Reference proteome</keyword>
<dbReference type="InterPro" id="IPR051310">
    <property type="entry name" value="MCP_chemotaxis"/>
</dbReference>
<proteinExistence type="inferred from homology"/>
<accession>V6M552</accession>
<evidence type="ECO:0000256" key="3">
    <source>
        <dbReference type="PROSITE-ProRule" id="PRU00284"/>
    </source>
</evidence>
<dbReference type="eggNOG" id="COG0840">
    <property type="taxonomic scope" value="Bacteria"/>
</dbReference>
<name>V6M552_9BACL</name>
<dbReference type="GO" id="GO:0006935">
    <property type="term" value="P:chemotaxis"/>
    <property type="evidence" value="ECO:0007669"/>
    <property type="project" value="UniProtKB-KW"/>
</dbReference>
<dbReference type="AlphaFoldDB" id="V6M552"/>
<dbReference type="PATRIC" id="fig|1408254.3.peg.4577"/>
<dbReference type="STRING" id="1408254.T458_23300"/>
<dbReference type="HOGENOM" id="CLU_043276_0_0_9"/>
<comment type="similarity">
    <text evidence="2">Belongs to the methyl-accepting chemotaxis (MCP) protein family.</text>
</comment>
<keyword evidence="1" id="KW-0145">Chemotaxis</keyword>
<dbReference type="Gene3D" id="1.10.287.950">
    <property type="entry name" value="Methyl-accepting chemotaxis protein"/>
    <property type="match status" value="1"/>
</dbReference>
<dbReference type="EMBL" id="AYJU01000017">
    <property type="protein sequence ID" value="EST53694.1"/>
    <property type="molecule type" value="Genomic_DNA"/>
</dbReference>
<comment type="caution">
    <text evidence="5">The sequence shown here is derived from an EMBL/GenBank/DDBJ whole genome shotgun (WGS) entry which is preliminary data.</text>
</comment>
<evidence type="ECO:0000256" key="2">
    <source>
        <dbReference type="ARBA" id="ARBA00029447"/>
    </source>
</evidence>
<reference evidence="5 6" key="1">
    <citation type="journal article" date="2014" name="Genome Announc.">
        <title>Draft Genome Sequence of Brevibacillus panacihumi Strain W25, a Halotolerant Hydrocarbon-Degrading Bacterium.</title>
        <authorList>
            <person name="Wang X."/>
            <person name="Jin D."/>
            <person name="Zhou L."/>
            <person name="Wu L."/>
            <person name="An W."/>
            <person name="Chen Y."/>
            <person name="Zhao L."/>
        </authorList>
    </citation>
    <scope>NUCLEOTIDE SEQUENCE [LARGE SCALE GENOMIC DNA]</scope>
    <source>
        <strain evidence="5 6">W25</strain>
    </source>
</reference>
<dbReference type="RefSeq" id="WP_023558454.1">
    <property type="nucleotide sequence ID" value="NZ_KI629785.1"/>
</dbReference>
<dbReference type="InterPro" id="IPR004089">
    <property type="entry name" value="MCPsignal_dom"/>
</dbReference>
<dbReference type="PANTHER" id="PTHR43531">
    <property type="entry name" value="PROTEIN ICFG"/>
    <property type="match status" value="1"/>
</dbReference>
<evidence type="ECO:0000313" key="5">
    <source>
        <dbReference type="EMBL" id="EST53694.1"/>
    </source>
</evidence>
<organism evidence="5 6">
    <name type="scientific">Brevibacillus panacihumi W25</name>
    <dbReference type="NCBI Taxonomy" id="1408254"/>
    <lineage>
        <taxon>Bacteria</taxon>
        <taxon>Bacillati</taxon>
        <taxon>Bacillota</taxon>
        <taxon>Bacilli</taxon>
        <taxon>Bacillales</taxon>
        <taxon>Paenibacillaceae</taxon>
        <taxon>Brevibacillus</taxon>
    </lineage>
</organism>
<sequence>MVSKLLNSVLMVAPILQKAFLFDCMIGVTDREKFLAYYPTRGLNLGIRVGDPLRPGSINATAVAENQRVVRKIGKEVYGIPYIAVGYPLVENGQVVGCLSTGVTTDQEDRLRGLAENLTDALEGIAQHTESLAQEADELSSASLTLSDAAIQMERKIAETSQISQLIRDISSRSNVLGLNAVLEAARAGAAGRGFSVVAEEIRKLSNTTSTSAKDIFRILDEMNDLVGVVSSEMEKTRNHSLHQSTRIQELYAVMQELRRMADQLREAAVLGGRSE</sequence>
<dbReference type="SUPFAM" id="SSF103190">
    <property type="entry name" value="Sensory domain-like"/>
    <property type="match status" value="1"/>
</dbReference>
<dbReference type="PROSITE" id="PS50111">
    <property type="entry name" value="CHEMOTAXIS_TRANSDUC_2"/>
    <property type="match status" value="1"/>
</dbReference>
<dbReference type="Proteomes" id="UP000017973">
    <property type="component" value="Unassembled WGS sequence"/>
</dbReference>
<feature type="domain" description="Methyl-accepting transducer" evidence="4">
    <location>
        <begin position="152"/>
        <end position="276"/>
    </location>
</feature>
<dbReference type="SUPFAM" id="SSF58104">
    <property type="entry name" value="Methyl-accepting chemotaxis protein (MCP) signaling domain"/>
    <property type="match status" value="1"/>
</dbReference>
<dbReference type="Pfam" id="PF00015">
    <property type="entry name" value="MCPsignal"/>
    <property type="match status" value="1"/>
</dbReference>
<evidence type="ECO:0000259" key="4">
    <source>
        <dbReference type="PROSITE" id="PS50111"/>
    </source>
</evidence>
<dbReference type="GO" id="GO:0007165">
    <property type="term" value="P:signal transduction"/>
    <property type="evidence" value="ECO:0007669"/>
    <property type="project" value="UniProtKB-KW"/>
</dbReference>
<gene>
    <name evidence="5" type="ORF">T458_23300</name>
</gene>
<dbReference type="PANTHER" id="PTHR43531:SF11">
    <property type="entry name" value="METHYL-ACCEPTING CHEMOTAXIS PROTEIN 3"/>
    <property type="match status" value="1"/>
</dbReference>
<dbReference type="InterPro" id="IPR029151">
    <property type="entry name" value="Sensor-like_sf"/>
</dbReference>
<protein>
    <submittedName>
        <fullName evidence="5">Methyl-accepting chemotaxis protein</fullName>
    </submittedName>
</protein>
<keyword evidence="3" id="KW-0807">Transducer</keyword>
<dbReference type="GO" id="GO:0004888">
    <property type="term" value="F:transmembrane signaling receptor activity"/>
    <property type="evidence" value="ECO:0007669"/>
    <property type="project" value="TreeGrafter"/>
</dbReference>
<evidence type="ECO:0000256" key="1">
    <source>
        <dbReference type="ARBA" id="ARBA00022500"/>
    </source>
</evidence>
<dbReference type="GO" id="GO:0005886">
    <property type="term" value="C:plasma membrane"/>
    <property type="evidence" value="ECO:0007669"/>
    <property type="project" value="TreeGrafter"/>
</dbReference>